<dbReference type="AlphaFoldDB" id="A0AAV9EDA9"/>
<organism evidence="2 3">
    <name type="scientific">Acorus calamus</name>
    <name type="common">Sweet flag</name>
    <dbReference type="NCBI Taxonomy" id="4465"/>
    <lineage>
        <taxon>Eukaryota</taxon>
        <taxon>Viridiplantae</taxon>
        <taxon>Streptophyta</taxon>
        <taxon>Embryophyta</taxon>
        <taxon>Tracheophyta</taxon>
        <taxon>Spermatophyta</taxon>
        <taxon>Magnoliopsida</taxon>
        <taxon>Liliopsida</taxon>
        <taxon>Acoraceae</taxon>
        <taxon>Acorus</taxon>
    </lineage>
</organism>
<dbReference type="InterPro" id="IPR023302">
    <property type="entry name" value="Pept_S9A_N"/>
</dbReference>
<reference evidence="2" key="1">
    <citation type="journal article" date="2023" name="Nat. Commun.">
        <title>Diploid and tetraploid genomes of Acorus and the evolution of monocots.</title>
        <authorList>
            <person name="Ma L."/>
            <person name="Liu K.W."/>
            <person name="Li Z."/>
            <person name="Hsiao Y.Y."/>
            <person name="Qi Y."/>
            <person name="Fu T."/>
            <person name="Tang G.D."/>
            <person name="Zhang D."/>
            <person name="Sun W.H."/>
            <person name="Liu D.K."/>
            <person name="Li Y."/>
            <person name="Chen G.Z."/>
            <person name="Liu X.D."/>
            <person name="Liao X.Y."/>
            <person name="Jiang Y.T."/>
            <person name="Yu X."/>
            <person name="Hao Y."/>
            <person name="Huang J."/>
            <person name="Zhao X.W."/>
            <person name="Ke S."/>
            <person name="Chen Y.Y."/>
            <person name="Wu W.L."/>
            <person name="Hsu J.L."/>
            <person name="Lin Y.F."/>
            <person name="Huang M.D."/>
            <person name="Li C.Y."/>
            <person name="Huang L."/>
            <person name="Wang Z.W."/>
            <person name="Zhao X."/>
            <person name="Zhong W.Y."/>
            <person name="Peng D.H."/>
            <person name="Ahmad S."/>
            <person name="Lan S."/>
            <person name="Zhang J.S."/>
            <person name="Tsai W.C."/>
            <person name="Van de Peer Y."/>
            <person name="Liu Z.J."/>
        </authorList>
    </citation>
    <scope>NUCLEOTIDE SEQUENCE</scope>
    <source>
        <strain evidence="2">CP</strain>
    </source>
</reference>
<gene>
    <name evidence="2" type="ORF">QJS10_CPA08g01805</name>
</gene>
<comment type="caution">
    <text evidence="2">The sequence shown here is derived from an EMBL/GenBank/DDBJ whole genome shotgun (WGS) entry which is preliminary data.</text>
</comment>
<protein>
    <recommendedName>
        <fullName evidence="1">Peptidase S9A N-terminal domain-containing protein</fullName>
    </recommendedName>
</protein>
<dbReference type="Gene3D" id="2.130.10.120">
    <property type="entry name" value="Prolyl oligopeptidase, N-terminal domain"/>
    <property type="match status" value="1"/>
</dbReference>
<dbReference type="Proteomes" id="UP001180020">
    <property type="component" value="Unassembled WGS sequence"/>
</dbReference>
<proteinExistence type="predicted"/>
<evidence type="ECO:0000313" key="3">
    <source>
        <dbReference type="Proteomes" id="UP001180020"/>
    </source>
</evidence>
<dbReference type="Pfam" id="PF02897">
    <property type="entry name" value="Peptidase_S9_N"/>
    <property type="match status" value="1"/>
</dbReference>
<dbReference type="GO" id="GO:0004252">
    <property type="term" value="F:serine-type endopeptidase activity"/>
    <property type="evidence" value="ECO:0007669"/>
    <property type="project" value="InterPro"/>
</dbReference>
<dbReference type="EMBL" id="JAUJYO010000008">
    <property type="protein sequence ID" value="KAK1310923.1"/>
    <property type="molecule type" value="Genomic_DNA"/>
</dbReference>
<feature type="domain" description="Peptidase S9A N-terminal" evidence="1">
    <location>
        <begin position="10"/>
        <end position="80"/>
    </location>
</feature>
<accession>A0AAV9EDA9</accession>
<dbReference type="SUPFAM" id="SSF50993">
    <property type="entry name" value="Peptidase/esterase 'gauge' domain"/>
    <property type="match status" value="1"/>
</dbReference>
<sequence length="88" mass="10137">MKSRIEQVVSLAWSTDSHWLLYSVCDDTQRPYRVLCMELGSNVADSLLYTENDPQFCVDITSTKDGRFITINSNSKSSSEEDLCHRWI</sequence>
<reference evidence="2" key="2">
    <citation type="submission" date="2023-06" db="EMBL/GenBank/DDBJ databases">
        <authorList>
            <person name="Ma L."/>
            <person name="Liu K.-W."/>
            <person name="Li Z."/>
            <person name="Hsiao Y.-Y."/>
            <person name="Qi Y."/>
            <person name="Fu T."/>
            <person name="Tang G."/>
            <person name="Zhang D."/>
            <person name="Sun W.-H."/>
            <person name="Liu D.-K."/>
            <person name="Li Y."/>
            <person name="Chen G.-Z."/>
            <person name="Liu X.-D."/>
            <person name="Liao X.-Y."/>
            <person name="Jiang Y.-T."/>
            <person name="Yu X."/>
            <person name="Hao Y."/>
            <person name="Huang J."/>
            <person name="Zhao X.-W."/>
            <person name="Ke S."/>
            <person name="Chen Y.-Y."/>
            <person name="Wu W.-L."/>
            <person name="Hsu J.-L."/>
            <person name="Lin Y.-F."/>
            <person name="Huang M.-D."/>
            <person name="Li C.-Y."/>
            <person name="Huang L."/>
            <person name="Wang Z.-W."/>
            <person name="Zhao X."/>
            <person name="Zhong W.-Y."/>
            <person name="Peng D.-H."/>
            <person name="Ahmad S."/>
            <person name="Lan S."/>
            <person name="Zhang J.-S."/>
            <person name="Tsai W.-C."/>
            <person name="Van De Peer Y."/>
            <person name="Liu Z.-J."/>
        </authorList>
    </citation>
    <scope>NUCLEOTIDE SEQUENCE</scope>
    <source>
        <strain evidence="2">CP</strain>
        <tissue evidence="2">Leaves</tissue>
    </source>
</reference>
<dbReference type="GO" id="GO:0009507">
    <property type="term" value="C:chloroplast"/>
    <property type="evidence" value="ECO:0007669"/>
    <property type="project" value="TreeGrafter"/>
</dbReference>
<dbReference type="PANTHER" id="PTHR11757">
    <property type="entry name" value="PROTEASE FAMILY S9A OLIGOPEPTIDASE"/>
    <property type="match status" value="1"/>
</dbReference>
<keyword evidence="3" id="KW-1185">Reference proteome</keyword>
<dbReference type="InterPro" id="IPR051543">
    <property type="entry name" value="Serine_Peptidase_S9A"/>
</dbReference>
<evidence type="ECO:0000313" key="2">
    <source>
        <dbReference type="EMBL" id="KAK1310923.1"/>
    </source>
</evidence>
<name>A0AAV9EDA9_ACOCL</name>
<dbReference type="PANTHER" id="PTHR11757:SF12">
    <property type="entry name" value="PROLYL ENDOPEPTIDASE"/>
    <property type="match status" value="1"/>
</dbReference>
<evidence type="ECO:0000259" key="1">
    <source>
        <dbReference type="Pfam" id="PF02897"/>
    </source>
</evidence>